<name>A0ABW3E7F7_9ACTN</name>
<protein>
    <submittedName>
        <fullName evidence="1">Uncharacterized protein</fullName>
    </submittedName>
</protein>
<dbReference type="EMBL" id="JBHTHX010002698">
    <property type="protein sequence ID" value="MFD0890813.1"/>
    <property type="molecule type" value="Genomic_DNA"/>
</dbReference>
<organism evidence="1 2">
    <name type="scientific">Streptosporangium algeriense</name>
    <dbReference type="NCBI Taxonomy" id="1682748"/>
    <lineage>
        <taxon>Bacteria</taxon>
        <taxon>Bacillati</taxon>
        <taxon>Actinomycetota</taxon>
        <taxon>Actinomycetes</taxon>
        <taxon>Streptosporangiales</taxon>
        <taxon>Streptosporangiaceae</taxon>
        <taxon>Streptosporangium</taxon>
    </lineage>
</organism>
<accession>A0ABW3E7F7</accession>
<reference evidence="2" key="1">
    <citation type="journal article" date="2019" name="Int. J. Syst. Evol. Microbiol.">
        <title>The Global Catalogue of Microorganisms (GCM) 10K type strain sequencing project: providing services to taxonomists for standard genome sequencing and annotation.</title>
        <authorList>
            <consortium name="The Broad Institute Genomics Platform"/>
            <consortium name="The Broad Institute Genome Sequencing Center for Infectious Disease"/>
            <person name="Wu L."/>
            <person name="Ma J."/>
        </authorList>
    </citation>
    <scope>NUCLEOTIDE SEQUENCE [LARGE SCALE GENOMIC DNA]</scope>
    <source>
        <strain evidence="2">CCUG 62974</strain>
    </source>
</reference>
<evidence type="ECO:0000313" key="1">
    <source>
        <dbReference type="EMBL" id="MFD0890813.1"/>
    </source>
</evidence>
<evidence type="ECO:0000313" key="2">
    <source>
        <dbReference type="Proteomes" id="UP001597024"/>
    </source>
</evidence>
<sequence length="69" mass="7599">MITDTARNVEELFDLEMRSIPVRAQATATSPFPQAMETTPVMCTFSPDMSSCIQQTCTDTCCELGSRVC</sequence>
<proteinExistence type="predicted"/>
<dbReference type="Proteomes" id="UP001597024">
    <property type="component" value="Unassembled WGS sequence"/>
</dbReference>
<comment type="caution">
    <text evidence="1">The sequence shown here is derived from an EMBL/GenBank/DDBJ whole genome shotgun (WGS) entry which is preliminary data.</text>
</comment>
<keyword evidence="2" id="KW-1185">Reference proteome</keyword>
<gene>
    <name evidence="1" type="ORF">ACFQ08_40225</name>
</gene>